<dbReference type="FunCoup" id="L2GWM1">
    <property type="interactions" value="39"/>
</dbReference>
<name>L2GWM1_VAVCU</name>
<feature type="region of interest" description="Disordered" evidence="1">
    <location>
        <begin position="380"/>
        <end position="434"/>
    </location>
</feature>
<proteinExistence type="predicted"/>
<dbReference type="InParanoid" id="L2GWM1"/>
<feature type="compositionally biased region" description="Acidic residues" evidence="1">
    <location>
        <begin position="213"/>
        <end position="226"/>
    </location>
</feature>
<feature type="compositionally biased region" description="Basic and acidic residues" evidence="1">
    <location>
        <begin position="194"/>
        <end position="206"/>
    </location>
</feature>
<evidence type="ECO:0000313" key="3">
    <source>
        <dbReference type="Proteomes" id="UP000011081"/>
    </source>
</evidence>
<keyword evidence="3" id="KW-1185">Reference proteome</keyword>
<dbReference type="EMBL" id="GL877413">
    <property type="protein sequence ID" value="ELA47693.1"/>
    <property type="molecule type" value="Genomic_DNA"/>
</dbReference>
<dbReference type="OrthoDB" id="10505411at2759"/>
<feature type="compositionally biased region" description="Polar residues" evidence="1">
    <location>
        <begin position="412"/>
        <end position="422"/>
    </location>
</feature>
<dbReference type="RefSeq" id="XP_008073798.1">
    <property type="nucleotide sequence ID" value="XM_008075607.1"/>
</dbReference>
<dbReference type="VEuPathDB" id="MicrosporidiaDB:VCUG_00775"/>
<gene>
    <name evidence="2" type="ORF">VCUG_00775</name>
</gene>
<organism evidence="2 3">
    <name type="scientific">Vavraia culicis (isolate floridensis)</name>
    <name type="common">Microsporidian parasite</name>
    <dbReference type="NCBI Taxonomy" id="948595"/>
    <lineage>
        <taxon>Eukaryota</taxon>
        <taxon>Fungi</taxon>
        <taxon>Fungi incertae sedis</taxon>
        <taxon>Microsporidia</taxon>
        <taxon>Pleistophoridae</taxon>
        <taxon>Vavraia</taxon>
    </lineage>
</organism>
<evidence type="ECO:0000313" key="2">
    <source>
        <dbReference type="EMBL" id="ELA47693.1"/>
    </source>
</evidence>
<evidence type="ECO:0000256" key="1">
    <source>
        <dbReference type="SAM" id="MobiDB-lite"/>
    </source>
</evidence>
<sequence>MLLLVPFFGILIDAEPIGSLGWIKLHRYDNNLHLMEENGTIKVEDIKAKEVEPFRFIKEDDKFKIMVGDKFLCIKSRFGDVYLCTDENAVGWKTYSYNDKNYITNGYGCLKMSRMDGSGYNVVVRKCLDNFLYHWDIVGVNDARVHSDRFYMPRIEHRHPDELIQPVRAGYAESPVNEETSEELTGPTNKKTRSHDENEGLDKNNEHSTTGLDGDETDKDDEGYDEEVELKPKTIETTSVDPYHAVESYHIDEPSLHETSNIFSSIVEEPDSTEVTLDKSVTEDPDEILTIIDTPKNDRYLRQRSEVVPADKKMLNSLVVVKQPTYNKKIDDASAVDSTDNVEGETASNNAATKDEAWVHGDRPKKYVVIKHGEADITTKDLTKQKERAVQQSKENVIPNTTDKDKSKHASMLSNTENGKTSTNKEHKDHYGDESDSFIDQVEEWLDDTSTSRQKLADSSNTRTNANKSDVKNLEQFIRKNDVLFMNGSDNDKYTIDANIVAKQSDKFKENWKNEFTTCKGLFCDEIDDEDIDISGILSGSYDDKIARIGSIPMYVCGLDRENHPKIHDIEFC</sequence>
<dbReference type="HOGENOM" id="CLU_421611_0_0_1"/>
<dbReference type="Proteomes" id="UP000011081">
    <property type="component" value="Unassembled WGS sequence"/>
</dbReference>
<reference evidence="3" key="1">
    <citation type="submission" date="2011-03" db="EMBL/GenBank/DDBJ databases">
        <title>The genome sequence of Vavraia culicis strain floridensis.</title>
        <authorList>
            <consortium name="The Broad Institute Genome Sequencing Platform"/>
            <person name="Cuomo C."/>
            <person name="Becnel J."/>
            <person name="Sanscrainte N."/>
            <person name="Young S.K."/>
            <person name="Zeng Q."/>
            <person name="Gargeya S."/>
            <person name="Fitzgerald M."/>
            <person name="Haas B."/>
            <person name="Abouelleil A."/>
            <person name="Alvarado L."/>
            <person name="Arachchi H.M."/>
            <person name="Berlin A."/>
            <person name="Chapman S.B."/>
            <person name="Gearin G."/>
            <person name="Goldberg J."/>
            <person name="Griggs A."/>
            <person name="Gujja S."/>
            <person name="Hansen M."/>
            <person name="Heiman D."/>
            <person name="Howarth C."/>
            <person name="Larimer J."/>
            <person name="Lui A."/>
            <person name="MacDonald P.J.P."/>
            <person name="McCowen C."/>
            <person name="Montmayeur A."/>
            <person name="Murphy C."/>
            <person name="Neiman D."/>
            <person name="Pearson M."/>
            <person name="Priest M."/>
            <person name="Roberts A."/>
            <person name="Saif S."/>
            <person name="Shea T."/>
            <person name="Sisk P."/>
            <person name="Stolte C."/>
            <person name="Sykes S."/>
            <person name="Wortman J."/>
            <person name="Nusbaum C."/>
            <person name="Birren B."/>
        </authorList>
    </citation>
    <scope>NUCLEOTIDE SEQUENCE [LARGE SCALE GENOMIC DNA]</scope>
    <source>
        <strain evidence="3">floridensis</strain>
    </source>
</reference>
<feature type="region of interest" description="Disordered" evidence="1">
    <location>
        <begin position="174"/>
        <end position="226"/>
    </location>
</feature>
<protein>
    <submittedName>
        <fullName evidence="2">Uncharacterized protein</fullName>
    </submittedName>
</protein>
<feature type="compositionally biased region" description="Basic and acidic residues" evidence="1">
    <location>
        <begin position="380"/>
        <end position="389"/>
    </location>
</feature>
<dbReference type="AlphaFoldDB" id="L2GWM1"/>
<accession>L2GWM1</accession>
<feature type="compositionally biased region" description="Polar residues" evidence="1">
    <location>
        <begin position="390"/>
        <end position="401"/>
    </location>
</feature>
<dbReference type="OMA" id="IHDIEFC"/>
<dbReference type="GeneID" id="19878660"/>
<feature type="compositionally biased region" description="Basic and acidic residues" evidence="1">
    <location>
        <begin position="423"/>
        <end position="433"/>
    </location>
</feature>